<feature type="domain" description="Leucine-rich repeat-containing N-terminal plant-type" evidence="13">
    <location>
        <begin position="38"/>
        <end position="76"/>
    </location>
</feature>
<protein>
    <recommendedName>
        <fullName evidence="13">Leucine-rich repeat-containing N-terminal plant-type domain-containing protein</fullName>
    </recommendedName>
</protein>
<reference evidence="14 15" key="1">
    <citation type="submission" date="2019-07" db="EMBL/GenBank/DDBJ databases">
        <title>WGS assembly of Gossypium tomentosum.</title>
        <authorList>
            <person name="Chen Z.J."/>
            <person name="Sreedasyam A."/>
            <person name="Ando A."/>
            <person name="Song Q."/>
            <person name="De L."/>
            <person name="Hulse-Kemp A."/>
            <person name="Ding M."/>
            <person name="Ye W."/>
            <person name="Kirkbride R."/>
            <person name="Jenkins J."/>
            <person name="Plott C."/>
            <person name="Lovell J."/>
            <person name="Lin Y.-M."/>
            <person name="Vaughn R."/>
            <person name="Liu B."/>
            <person name="Li W."/>
            <person name="Simpson S."/>
            <person name="Scheffler B."/>
            <person name="Saski C."/>
            <person name="Grover C."/>
            <person name="Hu G."/>
            <person name="Conover J."/>
            <person name="Carlson J."/>
            <person name="Shu S."/>
            <person name="Boston L."/>
            <person name="Williams M."/>
            <person name="Peterson D."/>
            <person name="Mcgee K."/>
            <person name="Jones D."/>
            <person name="Wendel J."/>
            <person name="Stelly D."/>
            <person name="Grimwood J."/>
            <person name="Schmutz J."/>
        </authorList>
    </citation>
    <scope>NUCLEOTIDE SEQUENCE [LARGE SCALE GENOMIC DNA]</scope>
    <source>
        <strain evidence="14">7179.01</strain>
    </source>
</reference>
<comment type="similarity">
    <text evidence="2">Belongs to the RLP family.</text>
</comment>
<dbReference type="PANTHER" id="PTHR48063">
    <property type="entry name" value="LRR RECEPTOR-LIKE KINASE"/>
    <property type="match status" value="1"/>
</dbReference>
<keyword evidence="15" id="KW-1185">Reference proteome</keyword>
<evidence type="ECO:0000256" key="1">
    <source>
        <dbReference type="ARBA" id="ARBA00004479"/>
    </source>
</evidence>
<keyword evidence="4 11" id="KW-0812">Transmembrane</keyword>
<sequence>MMSSKRSHKLLLLHFAIFCLLLLQENCTEANVILCKESERKTLLEFKQSLQAVDSSGNDVLSSWKSKECCGWVGVSYNNLTGYVEKLDFRSKFKDVAEFVRLKVLNLADNSLSGPVPSSLGSLASLEMLSLRGEIPKWIGQSLSSLVFLSLRRNQFKGKMPHQLCGLKYVQILDLSLNNISGSLPSCFNNFTSMAQKLSLDQRIEHVFRKFFVIPFDPKYVDEALLTWKGTKQRYAKILGLLLAIDLSCNKLTGEIPEELTNLQQLIALNLSRNSLIGKIPQKIGQLRQLEVLDLSRNKFSSNIPTSLSELTFLSTLDLSYNYLSGKIPTGRQLQLFDPSSYSHNQGLCGPPVSPDCSMVEPPQVEHTREGEEDSINEFMKWFYTGTGLGFAVGFWGFCCVVFFKRSWRHSYYRFLDNTKDWLYVSFILMKTRLMKRIKALPTSCRRSG</sequence>
<comment type="subcellular location">
    <subcellularLocation>
        <location evidence="1">Membrane</location>
        <topology evidence="1">Single-pass type I membrane protein</topology>
    </subcellularLocation>
</comment>
<dbReference type="FunFam" id="3.80.10.10:FF:000111">
    <property type="entry name" value="LRR receptor-like serine/threonine-protein kinase ERECTA"/>
    <property type="match status" value="1"/>
</dbReference>
<dbReference type="Pfam" id="PF13855">
    <property type="entry name" value="LRR_8"/>
    <property type="match status" value="1"/>
</dbReference>
<feature type="chain" id="PRO_5023048583" description="Leucine-rich repeat-containing N-terminal plant-type domain-containing protein" evidence="12">
    <location>
        <begin position="31"/>
        <end position="449"/>
    </location>
</feature>
<dbReference type="InterPro" id="IPR046956">
    <property type="entry name" value="RLP23-like"/>
</dbReference>
<dbReference type="SUPFAM" id="SSF52058">
    <property type="entry name" value="L domain-like"/>
    <property type="match status" value="1"/>
</dbReference>
<feature type="signal peptide" evidence="12">
    <location>
        <begin position="1"/>
        <end position="30"/>
    </location>
</feature>
<evidence type="ECO:0000256" key="3">
    <source>
        <dbReference type="ARBA" id="ARBA00022614"/>
    </source>
</evidence>
<accession>A0A5D2QU99</accession>
<keyword evidence="7 11" id="KW-1133">Transmembrane helix</keyword>
<organism evidence="14 15">
    <name type="scientific">Gossypium tomentosum</name>
    <name type="common">Hawaiian cotton</name>
    <name type="synonym">Gossypium sandvicense</name>
    <dbReference type="NCBI Taxonomy" id="34277"/>
    <lineage>
        <taxon>Eukaryota</taxon>
        <taxon>Viridiplantae</taxon>
        <taxon>Streptophyta</taxon>
        <taxon>Embryophyta</taxon>
        <taxon>Tracheophyta</taxon>
        <taxon>Spermatophyta</taxon>
        <taxon>Magnoliopsida</taxon>
        <taxon>eudicotyledons</taxon>
        <taxon>Gunneridae</taxon>
        <taxon>Pentapetalae</taxon>
        <taxon>rosids</taxon>
        <taxon>malvids</taxon>
        <taxon>Malvales</taxon>
        <taxon>Malvaceae</taxon>
        <taxon>Malvoideae</taxon>
        <taxon>Gossypium</taxon>
    </lineage>
</organism>
<dbReference type="Proteomes" id="UP000322667">
    <property type="component" value="Chromosome A04"/>
</dbReference>
<evidence type="ECO:0000256" key="10">
    <source>
        <dbReference type="ARBA" id="ARBA00023180"/>
    </source>
</evidence>
<dbReference type="InterPro" id="IPR032675">
    <property type="entry name" value="LRR_dom_sf"/>
</dbReference>
<name>A0A5D2QU99_GOSTO</name>
<evidence type="ECO:0000259" key="13">
    <source>
        <dbReference type="Pfam" id="PF08263"/>
    </source>
</evidence>
<dbReference type="Pfam" id="PF00560">
    <property type="entry name" value="LRR_1"/>
    <property type="match status" value="3"/>
</dbReference>
<evidence type="ECO:0000313" key="14">
    <source>
        <dbReference type="EMBL" id="TYI32167.1"/>
    </source>
</evidence>
<dbReference type="Gene3D" id="3.80.10.10">
    <property type="entry name" value="Ribonuclease Inhibitor"/>
    <property type="match status" value="2"/>
</dbReference>
<evidence type="ECO:0000256" key="9">
    <source>
        <dbReference type="ARBA" id="ARBA00023170"/>
    </source>
</evidence>
<evidence type="ECO:0000256" key="7">
    <source>
        <dbReference type="ARBA" id="ARBA00022989"/>
    </source>
</evidence>
<evidence type="ECO:0000256" key="12">
    <source>
        <dbReference type="SAM" id="SignalP"/>
    </source>
</evidence>
<evidence type="ECO:0000256" key="4">
    <source>
        <dbReference type="ARBA" id="ARBA00022692"/>
    </source>
</evidence>
<evidence type="ECO:0000256" key="2">
    <source>
        <dbReference type="ARBA" id="ARBA00009592"/>
    </source>
</evidence>
<keyword evidence="8 11" id="KW-0472">Membrane</keyword>
<evidence type="ECO:0000256" key="6">
    <source>
        <dbReference type="ARBA" id="ARBA00022737"/>
    </source>
</evidence>
<dbReference type="InterPro" id="IPR013210">
    <property type="entry name" value="LRR_N_plant-typ"/>
</dbReference>
<keyword evidence="10" id="KW-0325">Glycoprotein</keyword>
<dbReference type="InterPro" id="IPR001611">
    <property type="entry name" value="Leu-rich_rpt"/>
</dbReference>
<evidence type="ECO:0000256" key="8">
    <source>
        <dbReference type="ARBA" id="ARBA00023136"/>
    </source>
</evidence>
<keyword evidence="5 12" id="KW-0732">Signal</keyword>
<proteinExistence type="inferred from homology"/>
<keyword evidence="6" id="KW-0677">Repeat</keyword>
<evidence type="ECO:0000256" key="5">
    <source>
        <dbReference type="ARBA" id="ARBA00022729"/>
    </source>
</evidence>
<keyword evidence="3" id="KW-0433">Leucine-rich repeat</keyword>
<dbReference type="PANTHER" id="PTHR48063:SF101">
    <property type="entry name" value="LRR RECEPTOR-LIKE SERINE_THREONINE-PROTEIN KINASE FLS2"/>
    <property type="match status" value="1"/>
</dbReference>
<evidence type="ECO:0000313" key="15">
    <source>
        <dbReference type="Proteomes" id="UP000322667"/>
    </source>
</evidence>
<gene>
    <name evidence="14" type="ORF">ES332_A04G040000v1</name>
</gene>
<dbReference type="GO" id="GO:0016020">
    <property type="term" value="C:membrane"/>
    <property type="evidence" value="ECO:0007669"/>
    <property type="project" value="UniProtKB-SubCell"/>
</dbReference>
<dbReference type="AlphaFoldDB" id="A0A5D2QU99"/>
<evidence type="ECO:0000256" key="11">
    <source>
        <dbReference type="SAM" id="Phobius"/>
    </source>
</evidence>
<dbReference type="FunFam" id="3.80.10.10:FF:000041">
    <property type="entry name" value="LRR receptor-like serine/threonine-protein kinase ERECTA"/>
    <property type="match status" value="1"/>
</dbReference>
<keyword evidence="9" id="KW-0675">Receptor</keyword>
<dbReference type="EMBL" id="CM017613">
    <property type="protein sequence ID" value="TYI32167.1"/>
    <property type="molecule type" value="Genomic_DNA"/>
</dbReference>
<feature type="transmembrane region" description="Helical" evidence="11">
    <location>
        <begin position="382"/>
        <end position="404"/>
    </location>
</feature>
<dbReference type="Pfam" id="PF08263">
    <property type="entry name" value="LRRNT_2"/>
    <property type="match status" value="1"/>
</dbReference>